<dbReference type="AlphaFoldDB" id="A0A6B0GX86"/>
<protein>
    <submittedName>
        <fullName evidence="1">Uncharacterized protein</fullName>
    </submittedName>
</protein>
<organism evidence="1 2">
    <name type="scientific">Halomarina oriensis</name>
    <dbReference type="NCBI Taxonomy" id="671145"/>
    <lineage>
        <taxon>Archaea</taxon>
        <taxon>Methanobacteriati</taxon>
        <taxon>Methanobacteriota</taxon>
        <taxon>Stenosarchaea group</taxon>
        <taxon>Halobacteria</taxon>
        <taxon>Halobacteriales</taxon>
        <taxon>Natronomonadaceae</taxon>
        <taxon>Halomarina</taxon>
    </lineage>
</organism>
<dbReference type="Proteomes" id="UP000451471">
    <property type="component" value="Unassembled WGS sequence"/>
</dbReference>
<reference evidence="1 2" key="1">
    <citation type="submission" date="2019-12" db="EMBL/GenBank/DDBJ databases">
        <title>Halocatena pleomorpha gen. nov. sp. nov., an extremely halophilic archaeon of family Halobacteriaceae isolated from saltpan soil.</title>
        <authorList>
            <person name="Pal Y."/>
            <person name="Verma A."/>
            <person name="Krishnamurthi S."/>
            <person name="Kumar P."/>
        </authorList>
    </citation>
    <scope>NUCLEOTIDE SEQUENCE [LARGE SCALE GENOMIC DNA]</scope>
    <source>
        <strain evidence="1 2">JCM 16495</strain>
    </source>
</reference>
<proteinExistence type="predicted"/>
<name>A0A6B0GX86_9EURY</name>
<comment type="caution">
    <text evidence="1">The sequence shown here is derived from an EMBL/GenBank/DDBJ whole genome shotgun (WGS) entry which is preliminary data.</text>
</comment>
<dbReference type="EMBL" id="WSZK01000034">
    <property type="protein sequence ID" value="MWG36368.1"/>
    <property type="molecule type" value="Genomic_DNA"/>
</dbReference>
<gene>
    <name evidence="1" type="ORF">GQS65_18075</name>
</gene>
<evidence type="ECO:0000313" key="2">
    <source>
        <dbReference type="Proteomes" id="UP000451471"/>
    </source>
</evidence>
<dbReference type="RefSeq" id="WP_158206025.1">
    <property type="nucleotide sequence ID" value="NZ_WSZK01000034.1"/>
</dbReference>
<accession>A0A6B0GX86</accession>
<evidence type="ECO:0000313" key="1">
    <source>
        <dbReference type="EMBL" id="MWG36368.1"/>
    </source>
</evidence>
<keyword evidence="2" id="KW-1185">Reference proteome</keyword>
<sequence>MTEELAGRLAEHTARLLEDVNLRVERYDAVDEDTAFLGYAGHADDARAVLQETARPVVAAFAAALDEEAWPTVDGLVVRAYDPTTPRHRRDGALEWEVSAAVAERFAAASDAASDEAADADTESPSTVVADAMATARIVHADGRVEPLPAEE</sequence>